<keyword evidence="4 6" id="KW-1133">Transmembrane helix</keyword>
<feature type="transmembrane region" description="Helical" evidence="6">
    <location>
        <begin position="12"/>
        <end position="29"/>
    </location>
</feature>
<reference evidence="8" key="1">
    <citation type="submission" date="2020-07" db="EMBL/GenBank/DDBJ databases">
        <title>A long reads based de novo assembly of the rainbow trout Arlee double haploid line genome.</title>
        <authorList>
            <person name="Gao G."/>
            <person name="Palti Y."/>
        </authorList>
    </citation>
    <scope>NUCLEOTIDE SEQUENCE [LARGE SCALE GENOMIC DNA]</scope>
</reference>
<reference evidence="8" key="3">
    <citation type="submission" date="2025-09" db="UniProtKB">
        <authorList>
            <consortium name="Ensembl"/>
        </authorList>
    </citation>
    <scope>IDENTIFICATION</scope>
</reference>
<organism evidence="8 9">
    <name type="scientific">Oncorhynchus mykiss</name>
    <name type="common">Rainbow trout</name>
    <name type="synonym">Salmo gairdneri</name>
    <dbReference type="NCBI Taxonomy" id="8022"/>
    <lineage>
        <taxon>Eukaryota</taxon>
        <taxon>Metazoa</taxon>
        <taxon>Chordata</taxon>
        <taxon>Craniata</taxon>
        <taxon>Vertebrata</taxon>
        <taxon>Euteleostomi</taxon>
        <taxon>Actinopterygii</taxon>
        <taxon>Neopterygii</taxon>
        <taxon>Teleostei</taxon>
        <taxon>Protacanthopterygii</taxon>
        <taxon>Salmoniformes</taxon>
        <taxon>Salmonidae</taxon>
        <taxon>Salmoninae</taxon>
        <taxon>Oncorhynchus</taxon>
    </lineage>
</organism>
<dbReference type="GO" id="GO:0016020">
    <property type="term" value="C:membrane"/>
    <property type="evidence" value="ECO:0007669"/>
    <property type="project" value="UniProtKB-SubCell"/>
</dbReference>
<dbReference type="Pfam" id="PF04117">
    <property type="entry name" value="Mpv17_PMP22"/>
    <property type="match status" value="1"/>
</dbReference>
<evidence type="ECO:0000256" key="3">
    <source>
        <dbReference type="ARBA" id="ARBA00022692"/>
    </source>
</evidence>
<evidence type="ECO:0000256" key="6">
    <source>
        <dbReference type="RuleBase" id="RU363053"/>
    </source>
</evidence>
<keyword evidence="7" id="KW-0175">Coiled coil</keyword>
<evidence type="ECO:0008006" key="10">
    <source>
        <dbReference type="Google" id="ProtNLM"/>
    </source>
</evidence>
<evidence type="ECO:0000256" key="2">
    <source>
        <dbReference type="ARBA" id="ARBA00006824"/>
    </source>
</evidence>
<dbReference type="GO" id="GO:0061668">
    <property type="term" value="P:mitochondrial ribosome assembly"/>
    <property type="evidence" value="ECO:0007669"/>
    <property type="project" value="TreeGrafter"/>
</dbReference>
<evidence type="ECO:0000313" key="8">
    <source>
        <dbReference type="Ensembl" id="ENSOMYP00000085690.2"/>
    </source>
</evidence>
<dbReference type="InterPro" id="IPR007248">
    <property type="entry name" value="Mpv17_PMP22"/>
</dbReference>
<evidence type="ECO:0000256" key="5">
    <source>
        <dbReference type="ARBA" id="ARBA00023136"/>
    </source>
</evidence>
<keyword evidence="9" id="KW-1185">Reference proteome</keyword>
<dbReference type="PROSITE" id="PS51257">
    <property type="entry name" value="PROKAR_LIPOPROTEIN"/>
    <property type="match status" value="1"/>
</dbReference>
<dbReference type="PANTHER" id="PTHR11266">
    <property type="entry name" value="PEROXISOMAL MEMBRANE PROTEIN 2, PXMP2 MPV17"/>
    <property type="match status" value="1"/>
</dbReference>
<feature type="coiled-coil region" evidence="7">
    <location>
        <begin position="185"/>
        <end position="217"/>
    </location>
</feature>
<reference evidence="8" key="2">
    <citation type="submission" date="2025-08" db="UniProtKB">
        <authorList>
            <consortium name="Ensembl"/>
        </authorList>
    </citation>
    <scope>IDENTIFICATION</scope>
</reference>
<feature type="transmembrane region" description="Helical" evidence="6">
    <location>
        <begin position="145"/>
        <end position="165"/>
    </location>
</feature>
<keyword evidence="5 6" id="KW-0472">Membrane</keyword>
<sequence>MRKAVLKEAVKRFPWLANITLYGCLFAGGDFVHQMIAQREEMDWKHTRNVAIVAISFHGNFNYFWLRALESRFPGKSPGMLFRKLLLDQSFASPLATSVFYTGVSFLENKDDVFEDWREKFLNTYKTGLMYWPFMQFLNFILMPLYLRTVFMGCCAFLWATFLCFSRQSGDGTASVALAFVLYPKQRLQAAREAHLARKKQKEEEEQQQRARRSENNFIDILSGKEESSLEHSYII</sequence>
<evidence type="ECO:0000313" key="9">
    <source>
        <dbReference type="Proteomes" id="UP000694395"/>
    </source>
</evidence>
<evidence type="ECO:0000256" key="7">
    <source>
        <dbReference type="SAM" id="Coils"/>
    </source>
</evidence>
<keyword evidence="3 6" id="KW-0812">Transmembrane</keyword>
<dbReference type="Ensembl" id="ENSOMYT00000093407.2">
    <property type="protein sequence ID" value="ENSOMYP00000085690.2"/>
    <property type="gene ID" value="ENSOMYG00000003741.2"/>
</dbReference>
<dbReference type="GeneTree" id="ENSGT00730000111088"/>
<dbReference type="AlphaFoldDB" id="A0A8C7WAB9"/>
<dbReference type="PANTHER" id="PTHR11266:SF39">
    <property type="entry name" value="MPV17-LIKE PROTEIN"/>
    <property type="match status" value="1"/>
</dbReference>
<feature type="transmembrane region" description="Helical" evidence="6">
    <location>
        <begin position="49"/>
        <end position="66"/>
    </location>
</feature>
<feature type="transmembrane region" description="Helical" evidence="6">
    <location>
        <begin position="86"/>
        <end position="107"/>
    </location>
</feature>
<name>A0A8C7WAB9_ONCMY</name>
<proteinExistence type="inferred from homology"/>
<evidence type="ECO:0000256" key="4">
    <source>
        <dbReference type="ARBA" id="ARBA00022989"/>
    </source>
</evidence>
<evidence type="ECO:0000256" key="1">
    <source>
        <dbReference type="ARBA" id="ARBA00004141"/>
    </source>
</evidence>
<dbReference type="Proteomes" id="UP000694395">
    <property type="component" value="Chromosome 13"/>
</dbReference>
<dbReference type="GO" id="GO:0005739">
    <property type="term" value="C:mitochondrion"/>
    <property type="evidence" value="ECO:0007669"/>
    <property type="project" value="TreeGrafter"/>
</dbReference>
<comment type="similarity">
    <text evidence="2 6">Belongs to the peroxisomal membrane protein PXMP2/4 family.</text>
</comment>
<protein>
    <recommendedName>
        <fullName evidence="10">Mpv17-like protein</fullName>
    </recommendedName>
</protein>
<accession>A0A8C7WAB9</accession>
<comment type="subcellular location">
    <subcellularLocation>
        <location evidence="1">Membrane</location>
        <topology evidence="1">Multi-pass membrane protein</topology>
    </subcellularLocation>
</comment>